<protein>
    <submittedName>
        <fullName evidence="2">11635_t:CDS:1</fullName>
    </submittedName>
</protein>
<keyword evidence="3" id="KW-1185">Reference proteome</keyword>
<dbReference type="Proteomes" id="UP000789342">
    <property type="component" value="Unassembled WGS sequence"/>
</dbReference>
<reference evidence="2" key="1">
    <citation type="submission" date="2021-06" db="EMBL/GenBank/DDBJ databases">
        <authorList>
            <person name="Kallberg Y."/>
            <person name="Tangrot J."/>
            <person name="Rosling A."/>
        </authorList>
    </citation>
    <scope>NUCLEOTIDE SEQUENCE</scope>
    <source>
        <strain evidence="2">CL551</strain>
    </source>
</reference>
<comment type="caution">
    <text evidence="2">The sequence shown here is derived from an EMBL/GenBank/DDBJ whole genome shotgun (WGS) entry which is preliminary data.</text>
</comment>
<sequence length="52" mass="5844">MSDLEDEILELVGDGEEEKFQQADTLEHASNNAPSIAQEEKRSARSGQKRKQ</sequence>
<feature type="region of interest" description="Disordered" evidence="1">
    <location>
        <begin position="25"/>
        <end position="52"/>
    </location>
</feature>
<dbReference type="AlphaFoldDB" id="A0A9N9P1L9"/>
<evidence type="ECO:0000313" key="3">
    <source>
        <dbReference type="Proteomes" id="UP000789342"/>
    </source>
</evidence>
<evidence type="ECO:0000313" key="2">
    <source>
        <dbReference type="EMBL" id="CAG8793758.1"/>
    </source>
</evidence>
<feature type="non-terminal residue" evidence="2">
    <location>
        <position position="52"/>
    </location>
</feature>
<dbReference type="EMBL" id="CAJVPV010064270">
    <property type="protein sequence ID" value="CAG8793758.1"/>
    <property type="molecule type" value="Genomic_DNA"/>
</dbReference>
<evidence type="ECO:0000256" key="1">
    <source>
        <dbReference type="SAM" id="MobiDB-lite"/>
    </source>
</evidence>
<gene>
    <name evidence="2" type="ORF">AMORRO_LOCUS18370</name>
</gene>
<organism evidence="2 3">
    <name type="scientific">Acaulospora morrowiae</name>
    <dbReference type="NCBI Taxonomy" id="94023"/>
    <lineage>
        <taxon>Eukaryota</taxon>
        <taxon>Fungi</taxon>
        <taxon>Fungi incertae sedis</taxon>
        <taxon>Mucoromycota</taxon>
        <taxon>Glomeromycotina</taxon>
        <taxon>Glomeromycetes</taxon>
        <taxon>Diversisporales</taxon>
        <taxon>Acaulosporaceae</taxon>
        <taxon>Acaulospora</taxon>
    </lineage>
</organism>
<name>A0A9N9P1L9_9GLOM</name>
<proteinExistence type="predicted"/>
<accession>A0A9N9P1L9</accession>